<evidence type="ECO:0000313" key="9">
    <source>
        <dbReference type="Proteomes" id="UP000702952"/>
    </source>
</evidence>
<evidence type="ECO:0000256" key="1">
    <source>
        <dbReference type="ARBA" id="ARBA00004141"/>
    </source>
</evidence>
<protein>
    <submittedName>
        <fullName evidence="7">Tryptophan-rich sensory protein</fullName>
    </submittedName>
</protein>
<dbReference type="EMBL" id="JAAMAY010000039">
    <property type="protein sequence ID" value="NTC31471.1"/>
    <property type="molecule type" value="Genomic_DNA"/>
</dbReference>
<dbReference type="PANTHER" id="PTHR10057:SF0">
    <property type="entry name" value="TRANSLOCATOR PROTEIN"/>
    <property type="match status" value="1"/>
</dbReference>
<reference evidence="8" key="2">
    <citation type="submission" date="2020-02" db="EMBL/GenBank/DDBJ databases">
        <title>Unexpected conservation and global transmission of agrobacterial virulence plasmids.</title>
        <authorList>
            <person name="Weisberg A.J."/>
            <person name="Davis E.W. II"/>
            <person name="Tabima J.R."/>
            <person name="Belcher M.S."/>
            <person name="Miller M."/>
            <person name="Kuo C.-H."/>
            <person name="Loper J.E."/>
            <person name="Grunwald N.J."/>
            <person name="Putnam M.L."/>
            <person name="Chang J.H."/>
        </authorList>
    </citation>
    <scope>NUCLEOTIDE SEQUENCE</scope>
    <source>
        <strain evidence="8">Q15/94</strain>
    </source>
</reference>
<dbReference type="OrthoDB" id="9795496at2"/>
<feature type="transmembrane region" description="Helical" evidence="6">
    <location>
        <begin position="126"/>
        <end position="149"/>
    </location>
</feature>
<dbReference type="GO" id="GO:0033013">
    <property type="term" value="P:tetrapyrrole metabolic process"/>
    <property type="evidence" value="ECO:0007669"/>
    <property type="project" value="UniProtKB-ARBA"/>
</dbReference>
<dbReference type="EMBL" id="CP049216">
    <property type="protein sequence ID" value="QTG14115.1"/>
    <property type="molecule type" value="Genomic_DNA"/>
</dbReference>
<organism evidence="7 9">
    <name type="scientific">Agrobacterium tumefaciens</name>
    <dbReference type="NCBI Taxonomy" id="358"/>
    <lineage>
        <taxon>Bacteria</taxon>
        <taxon>Pseudomonadati</taxon>
        <taxon>Pseudomonadota</taxon>
        <taxon>Alphaproteobacteria</taxon>
        <taxon>Hyphomicrobiales</taxon>
        <taxon>Rhizobiaceae</taxon>
        <taxon>Rhizobium/Agrobacterium group</taxon>
        <taxon>Agrobacterium</taxon>
        <taxon>Agrobacterium tumefaciens complex</taxon>
    </lineage>
</organism>
<dbReference type="GeneID" id="92772208"/>
<comment type="similarity">
    <text evidence="2">Belongs to the TspO/BZRP family.</text>
</comment>
<accession>A0A1B9TF18</accession>
<keyword evidence="4 6" id="KW-1133">Transmembrane helix</keyword>
<evidence type="ECO:0000256" key="2">
    <source>
        <dbReference type="ARBA" id="ARBA00007524"/>
    </source>
</evidence>
<sequence length="150" mass="16936">MKNLSVYIIFVVVVVALGALIGINNVPGEWYQSLQKPPFNPPNWIFGPVWTTLYVMIGITGARTWIVRPAGTRMRLWFTQLVLNFLWSPIFFGMQSPTGALVIIVPMLICILAFIALTYSRDRISMWLFVPYALWVAFATLLNASIAVLN</sequence>
<dbReference type="AlphaFoldDB" id="A0A1B9TF18"/>
<evidence type="ECO:0000256" key="3">
    <source>
        <dbReference type="ARBA" id="ARBA00022692"/>
    </source>
</evidence>
<evidence type="ECO:0000256" key="5">
    <source>
        <dbReference type="ARBA" id="ARBA00023136"/>
    </source>
</evidence>
<dbReference type="RefSeq" id="WP_013635337.1">
    <property type="nucleotide sequence ID" value="NC_015183.1"/>
</dbReference>
<comment type="subcellular location">
    <subcellularLocation>
        <location evidence="1">Membrane</location>
        <topology evidence="1">Multi-pass membrane protein</topology>
    </subcellularLocation>
</comment>
<dbReference type="Pfam" id="PF03073">
    <property type="entry name" value="TspO_MBR"/>
    <property type="match status" value="1"/>
</dbReference>
<keyword evidence="3 6" id="KW-0812">Transmembrane</keyword>
<dbReference type="FunFam" id="1.20.1260.100:FF:000001">
    <property type="entry name" value="translocator protein 2"/>
    <property type="match status" value="1"/>
</dbReference>
<feature type="transmembrane region" description="Helical" evidence="6">
    <location>
        <begin position="74"/>
        <end position="94"/>
    </location>
</feature>
<evidence type="ECO:0000256" key="6">
    <source>
        <dbReference type="SAM" id="Phobius"/>
    </source>
</evidence>
<proteinExistence type="inferred from homology"/>
<dbReference type="Gene3D" id="1.20.1260.100">
    <property type="entry name" value="TspO/MBR protein"/>
    <property type="match status" value="1"/>
</dbReference>
<feature type="transmembrane region" description="Helical" evidence="6">
    <location>
        <begin position="7"/>
        <end position="24"/>
    </location>
</feature>
<dbReference type="InterPro" id="IPR038330">
    <property type="entry name" value="TspO/MBR-related_sf"/>
</dbReference>
<evidence type="ECO:0000313" key="8">
    <source>
        <dbReference type="EMBL" id="QTG14115.1"/>
    </source>
</evidence>
<feature type="transmembrane region" description="Helical" evidence="6">
    <location>
        <begin position="44"/>
        <end position="62"/>
    </location>
</feature>
<dbReference type="InterPro" id="IPR004307">
    <property type="entry name" value="TspO_MBR"/>
</dbReference>
<feature type="transmembrane region" description="Helical" evidence="6">
    <location>
        <begin position="100"/>
        <end position="119"/>
    </location>
</feature>
<reference evidence="7" key="1">
    <citation type="journal article" date="2020" name="Science">
        <title>Unexpected conservation and global transmission of agrobacterial virulence plasmids.</title>
        <authorList>
            <person name="Weisberg A.J."/>
            <person name="Davis E.W. 2nd"/>
            <person name="Tabima J."/>
            <person name="Belcher M.S."/>
            <person name="Miller M."/>
            <person name="Kuo C.H."/>
            <person name="Loper J.E."/>
            <person name="Grunwald N.J."/>
            <person name="Putnam M.L."/>
            <person name="Chang J.H."/>
        </authorList>
    </citation>
    <scope>NUCLEOTIDE SEQUENCE</scope>
    <source>
        <strain evidence="7">17-1853-1a</strain>
    </source>
</reference>
<evidence type="ECO:0000256" key="4">
    <source>
        <dbReference type="ARBA" id="ARBA00022989"/>
    </source>
</evidence>
<dbReference type="Proteomes" id="UP000702952">
    <property type="component" value="Unassembled WGS sequence"/>
</dbReference>
<dbReference type="GO" id="GO:0016020">
    <property type="term" value="C:membrane"/>
    <property type="evidence" value="ECO:0007669"/>
    <property type="project" value="UniProtKB-SubCell"/>
</dbReference>
<name>A0A1B9TF18_AGRTU</name>
<dbReference type="Proteomes" id="UP000663946">
    <property type="component" value="Chromosome 1"/>
</dbReference>
<dbReference type="CDD" id="cd15904">
    <property type="entry name" value="TSPO_MBR"/>
    <property type="match status" value="1"/>
</dbReference>
<evidence type="ECO:0000313" key="7">
    <source>
        <dbReference type="EMBL" id="NTC31471.1"/>
    </source>
</evidence>
<dbReference type="PIRSF" id="PIRSF005859">
    <property type="entry name" value="PBR"/>
    <property type="match status" value="1"/>
</dbReference>
<gene>
    <name evidence="7" type="ORF">G6M46_25395</name>
    <name evidence="8" type="ORF">G6M86_13000</name>
</gene>
<dbReference type="PANTHER" id="PTHR10057">
    <property type="entry name" value="PERIPHERAL-TYPE BENZODIAZEPINE RECEPTOR"/>
    <property type="match status" value="1"/>
</dbReference>
<keyword evidence="5 6" id="KW-0472">Membrane</keyword>